<name>A0A4R6M7C2_9GAMM</name>
<comment type="caution">
    <text evidence="1">The sequence shown here is derived from an EMBL/GenBank/DDBJ whole genome shotgun (WGS) entry which is preliminary data.</text>
</comment>
<gene>
    <name evidence="1" type="ORF">DFP79_2090</name>
</gene>
<proteinExistence type="predicted"/>
<dbReference type="AlphaFoldDB" id="A0A4R6M7C2"/>
<dbReference type="Gene3D" id="3.20.20.150">
    <property type="entry name" value="Divalent-metal-dependent TIM barrel enzymes"/>
    <property type="match status" value="1"/>
</dbReference>
<dbReference type="Pfam" id="PF05114">
    <property type="entry name" value="MbnB_TglH_ChrH"/>
    <property type="match status" value="1"/>
</dbReference>
<protein>
    <submittedName>
        <fullName evidence="1">Uncharacterized protein</fullName>
    </submittedName>
</protein>
<sequence length="298" mass="33386">MFSRFKPSGSRTSASGFPLAPSNVQSGVSLKPAYYHDILAHRPPVGFFEIHAENYLSEGGPGPFYLEKIRSLYPITIHGVGMSIGSETPLDQEHLIRVKSLVDRFEPEVFSEHLAWSSHGPSYLNDLLPVAYNKRTLNRVCDHIDQLQDHLKRRILIENPSTYVAFKASDMTEIEFISEMAARTGCGLLLDVNNVEVSCFNHDTNPLEYLNDFPHHEVGQIHLAGHTLDENPIRSFKIDSHDAPIDQGVWSLYQHTLGLVGDMPTLIERDGNLPSLATLLQEAEHADALRKLIKKEAV</sequence>
<evidence type="ECO:0000313" key="1">
    <source>
        <dbReference type="EMBL" id="TDO97273.1"/>
    </source>
</evidence>
<accession>A0A4R6M7C2</accession>
<dbReference type="Proteomes" id="UP000294656">
    <property type="component" value="Unassembled WGS sequence"/>
</dbReference>
<dbReference type="OrthoDB" id="9763101at2"/>
<evidence type="ECO:0000313" key="2">
    <source>
        <dbReference type="Proteomes" id="UP000294656"/>
    </source>
</evidence>
<dbReference type="InterPro" id="IPR007801">
    <property type="entry name" value="MbnB/TglH/ChrH"/>
</dbReference>
<dbReference type="NCBIfam" id="NF003818">
    <property type="entry name" value="PRK05409.1"/>
    <property type="match status" value="1"/>
</dbReference>
<dbReference type="EMBL" id="SNXC01000012">
    <property type="protein sequence ID" value="TDO97273.1"/>
    <property type="molecule type" value="Genomic_DNA"/>
</dbReference>
<organism evidence="1 2">
    <name type="scientific">Marinomonas balearica</name>
    <dbReference type="NCBI Taxonomy" id="491947"/>
    <lineage>
        <taxon>Bacteria</taxon>
        <taxon>Pseudomonadati</taxon>
        <taxon>Pseudomonadota</taxon>
        <taxon>Gammaproteobacteria</taxon>
        <taxon>Oceanospirillales</taxon>
        <taxon>Oceanospirillaceae</taxon>
        <taxon>Marinomonas</taxon>
    </lineage>
</organism>
<reference evidence="1 2" key="1">
    <citation type="submission" date="2019-03" db="EMBL/GenBank/DDBJ databases">
        <title>Genomic Encyclopedia of Type Strains, Phase III (KMG-III): the genomes of soil and plant-associated and newly described type strains.</title>
        <authorList>
            <person name="Whitman W."/>
        </authorList>
    </citation>
    <scope>NUCLEOTIDE SEQUENCE [LARGE SCALE GENOMIC DNA]</scope>
    <source>
        <strain evidence="1 2">CECT 7378</strain>
    </source>
</reference>
<dbReference type="RefSeq" id="WP_133503862.1">
    <property type="nucleotide sequence ID" value="NZ_SNXC01000012.1"/>
</dbReference>
<dbReference type="PANTHER" id="PTHR42194">
    <property type="entry name" value="UPF0276 PROTEIN HI_1600"/>
    <property type="match status" value="1"/>
</dbReference>
<keyword evidence="2" id="KW-1185">Reference proteome</keyword>
<dbReference type="PANTHER" id="PTHR42194:SF1">
    <property type="entry name" value="UPF0276 PROTEIN HI_1600"/>
    <property type="match status" value="1"/>
</dbReference>